<feature type="domain" description="CBS" evidence="2">
    <location>
        <begin position="578"/>
        <end position="635"/>
    </location>
</feature>
<gene>
    <name evidence="3" type="ORF">MACH26_05480</name>
</gene>
<dbReference type="InterPro" id="IPR014746">
    <property type="entry name" value="Gln_synth/guanido_kin_cat_dom"/>
</dbReference>
<proteinExistence type="predicted"/>
<evidence type="ECO:0000259" key="2">
    <source>
        <dbReference type="PROSITE" id="PS51371"/>
    </source>
</evidence>
<dbReference type="GO" id="GO:0016879">
    <property type="term" value="F:ligase activity, forming carbon-nitrogen bonds"/>
    <property type="evidence" value="ECO:0007669"/>
    <property type="project" value="TreeGrafter"/>
</dbReference>
<organism evidence="3 4">
    <name type="scientific">Planctobacterium marinum</name>
    <dbReference type="NCBI Taxonomy" id="1631968"/>
    <lineage>
        <taxon>Bacteria</taxon>
        <taxon>Pseudomonadati</taxon>
        <taxon>Pseudomonadota</taxon>
        <taxon>Gammaproteobacteria</taxon>
        <taxon>Alteromonadales</taxon>
        <taxon>Alteromonadaceae</taxon>
        <taxon>Planctobacterium</taxon>
    </lineage>
</organism>
<keyword evidence="1" id="KW-0129">CBS domain</keyword>
<dbReference type="RefSeq" id="WP_338290957.1">
    <property type="nucleotide sequence ID" value="NZ_AP027272.1"/>
</dbReference>
<dbReference type="SUPFAM" id="SSF54631">
    <property type="entry name" value="CBS-domain pair"/>
    <property type="match status" value="1"/>
</dbReference>
<dbReference type="EMBL" id="AP027272">
    <property type="protein sequence ID" value="BDX05027.1"/>
    <property type="molecule type" value="Genomic_DNA"/>
</dbReference>
<keyword evidence="4" id="KW-1185">Reference proteome</keyword>
<dbReference type="Pfam" id="PF04107">
    <property type="entry name" value="GCS2"/>
    <property type="match status" value="1"/>
</dbReference>
<dbReference type="AlphaFoldDB" id="A0AA48KQF7"/>
<dbReference type="SMART" id="SM00116">
    <property type="entry name" value="CBS"/>
    <property type="match status" value="2"/>
</dbReference>
<dbReference type="Gene3D" id="3.30.590.20">
    <property type="match status" value="1"/>
</dbReference>
<dbReference type="PANTHER" id="PTHR36510">
    <property type="entry name" value="GLUTAMATE--CYSTEINE LIGASE 2-RELATED"/>
    <property type="match status" value="1"/>
</dbReference>
<dbReference type="Proteomes" id="UP001333710">
    <property type="component" value="Chromosome"/>
</dbReference>
<dbReference type="Gene3D" id="3.10.580.10">
    <property type="entry name" value="CBS-domain"/>
    <property type="match status" value="1"/>
</dbReference>
<accession>A0AA48KQF7</accession>
<dbReference type="InterPro" id="IPR050141">
    <property type="entry name" value="GCL_type2/YbdK_subfam"/>
</dbReference>
<dbReference type="SUPFAM" id="SSF55931">
    <property type="entry name" value="Glutamine synthetase/guanido kinase"/>
    <property type="match status" value="1"/>
</dbReference>
<dbReference type="InterPro" id="IPR006336">
    <property type="entry name" value="GCS2"/>
</dbReference>
<protein>
    <recommendedName>
        <fullName evidence="2">CBS domain-containing protein</fullName>
    </recommendedName>
</protein>
<sequence>MGQHEVSINRSADAIRLFMRHLLRDIQALEQMLENDMFEKDKSRIGAEQEFFLVDSQMRPASVGHDLLTALDSDYFTPELALFNLEANLDPQEFDALSLRRIEAQLKELTQQIRDRANEMGAYVAQTGILPTISKSDLNLNNITPKPRYRMINEVLCGMRGEDSRLNIEGLDELMFTHDNVLIEACNTSFQLHFQVTPEDFATYYNIAQAVSGPLLALAANSPILMGKRLWHETRIALFQQAIDTRSANKANREQEPRVWFGNHWVKESVLELFQEDIARFRVLFAQDIDCDPFDALERGEVPKLQALCLHNGTVYRWNRACYGISKGKPHLRIENRILPAGPTPLDTMANSAFYLGLLCGYAKEVGDISKHMDFSDAKLNFNNAAKHSMETDFHWFKGKRYGFEDLILQELLPLAKEGLKDRGIDSGDIDRYLGVIEERTKHNQNGAIWMLRNYNTILDKGLKKENACRVLTSSMLNRQASGEPVHTWQDITPPEISAIKQHNQLVEQVMSTDIFTVHPDDLIDLAAKIMHWNHIRHVAVEDNGKLIGVVSYRSILQIYGKYAARGDVHLVPVQEVMSKTTVTITPTHTIEEAMALMRTHKVGCLPVLSKDGLVGMLTEAELMDEFSKWLEKGN</sequence>
<reference evidence="3" key="1">
    <citation type="submission" date="2023-01" db="EMBL/GenBank/DDBJ databases">
        <title>Complete genome sequence of Planctobacterium marinum strain Dej080120_11.</title>
        <authorList>
            <person name="Ueki S."/>
            <person name="Maruyama F."/>
        </authorList>
    </citation>
    <scope>NUCLEOTIDE SEQUENCE</scope>
    <source>
        <strain evidence="3">Dej080120_11</strain>
    </source>
</reference>
<dbReference type="InterPro" id="IPR000644">
    <property type="entry name" value="CBS_dom"/>
</dbReference>
<dbReference type="PANTHER" id="PTHR36510:SF3">
    <property type="entry name" value="CONSERVED PROTEIN"/>
    <property type="match status" value="1"/>
</dbReference>
<dbReference type="PROSITE" id="PS51371">
    <property type="entry name" value="CBS"/>
    <property type="match status" value="2"/>
</dbReference>
<feature type="domain" description="CBS" evidence="2">
    <location>
        <begin position="511"/>
        <end position="569"/>
    </location>
</feature>
<dbReference type="KEGG" id="pmaw:MACH26_05480"/>
<evidence type="ECO:0000313" key="4">
    <source>
        <dbReference type="Proteomes" id="UP001333710"/>
    </source>
</evidence>
<name>A0AA48KQF7_9ALTE</name>
<evidence type="ECO:0000256" key="1">
    <source>
        <dbReference type="PROSITE-ProRule" id="PRU00703"/>
    </source>
</evidence>
<dbReference type="Pfam" id="PF00571">
    <property type="entry name" value="CBS"/>
    <property type="match status" value="2"/>
</dbReference>
<evidence type="ECO:0000313" key="3">
    <source>
        <dbReference type="EMBL" id="BDX05027.1"/>
    </source>
</evidence>
<dbReference type="InterPro" id="IPR046342">
    <property type="entry name" value="CBS_dom_sf"/>
</dbReference>